<accession>A2C982</accession>
<dbReference type="STRING" id="59922.P9303_12951"/>
<sequence>MAVKRLPQSPSLAELTTAAGQGKHGYPDNLEPPYAHNEVEIRVMRITLNFLLRMW</sequence>
<name>A2C982_PROM3</name>
<dbReference type="HOGENOM" id="CLU_3028749_0_0_3"/>
<evidence type="ECO:0000313" key="1">
    <source>
        <dbReference type="EMBL" id="ABM78042.1"/>
    </source>
</evidence>
<protein>
    <submittedName>
        <fullName evidence="1">Uncharacterized protein</fullName>
    </submittedName>
</protein>
<proteinExistence type="predicted"/>
<dbReference type="AlphaFoldDB" id="A2C982"/>
<gene>
    <name evidence="1" type="ordered locus">P9303_12951</name>
</gene>
<dbReference type="KEGG" id="pmf:P9303_12951"/>
<organism evidence="1 2">
    <name type="scientific">Prochlorococcus marinus (strain MIT 9303)</name>
    <dbReference type="NCBI Taxonomy" id="59922"/>
    <lineage>
        <taxon>Bacteria</taxon>
        <taxon>Bacillati</taxon>
        <taxon>Cyanobacteriota</taxon>
        <taxon>Cyanophyceae</taxon>
        <taxon>Synechococcales</taxon>
        <taxon>Prochlorococcaceae</taxon>
        <taxon>Prochlorococcus</taxon>
    </lineage>
</organism>
<reference evidence="1 2" key="1">
    <citation type="journal article" date="2007" name="PLoS Genet.">
        <title>Patterns and implications of gene gain and loss in the evolution of Prochlorococcus.</title>
        <authorList>
            <person name="Kettler G.C."/>
            <person name="Martiny A.C."/>
            <person name="Huang K."/>
            <person name="Zucker J."/>
            <person name="Coleman M.L."/>
            <person name="Rodrigue S."/>
            <person name="Chen F."/>
            <person name="Lapidus A."/>
            <person name="Ferriera S."/>
            <person name="Johnson J."/>
            <person name="Steglich C."/>
            <person name="Church G.M."/>
            <person name="Richardson P."/>
            <person name="Chisholm S.W."/>
        </authorList>
    </citation>
    <scope>NUCLEOTIDE SEQUENCE [LARGE SCALE GENOMIC DNA]</scope>
    <source>
        <strain evidence="1 2">MIT 9303</strain>
    </source>
</reference>
<evidence type="ECO:0000313" key="2">
    <source>
        <dbReference type="Proteomes" id="UP000002274"/>
    </source>
</evidence>
<dbReference type="Proteomes" id="UP000002274">
    <property type="component" value="Chromosome"/>
</dbReference>
<dbReference type="EMBL" id="CP000554">
    <property type="protein sequence ID" value="ABM78042.1"/>
    <property type="molecule type" value="Genomic_DNA"/>
</dbReference>
<dbReference type="RefSeq" id="WP_011825940.1">
    <property type="nucleotide sequence ID" value="NC_008820.1"/>
</dbReference>